<name>A0AA42DPZ4_9FIRM</name>
<protein>
    <submittedName>
        <fullName evidence="1">Uncharacterized protein</fullName>
    </submittedName>
</protein>
<dbReference type="Proteomes" id="UP001169242">
    <property type="component" value="Unassembled WGS sequence"/>
</dbReference>
<dbReference type="EMBL" id="JAQIFT010000058">
    <property type="protein sequence ID" value="MDA3733013.1"/>
    <property type="molecule type" value="Genomic_DNA"/>
</dbReference>
<evidence type="ECO:0000313" key="2">
    <source>
        <dbReference type="Proteomes" id="UP001169242"/>
    </source>
</evidence>
<dbReference type="RefSeq" id="WP_053985875.1">
    <property type="nucleotide sequence ID" value="NZ_JAQIFT010000058.1"/>
</dbReference>
<accession>A0AA42DPZ4</accession>
<evidence type="ECO:0000313" key="1">
    <source>
        <dbReference type="EMBL" id="MDA3733013.1"/>
    </source>
</evidence>
<comment type="caution">
    <text evidence="1">The sequence shown here is derived from an EMBL/GenBank/DDBJ whole genome shotgun (WGS) entry which is preliminary data.</text>
</comment>
<reference evidence="1" key="1">
    <citation type="journal article" date="2023" name="Int. J. Syst. Evol. Microbiol.">
        <title>&lt;i&gt;Holtiella tumoricola&lt;/i&gt; gen. nov. sp. nov., isolated from a human clinical sample.</title>
        <authorList>
            <person name="Allen-Vercoe E."/>
            <person name="Daigneault M.C."/>
            <person name="Vancuren S.J."/>
            <person name="Cochrane K."/>
            <person name="O'Neal L.L."/>
            <person name="Sankaranarayanan K."/>
            <person name="Lawson P.A."/>
        </authorList>
    </citation>
    <scope>NUCLEOTIDE SEQUENCE</scope>
    <source>
        <strain evidence="1">CC70A</strain>
    </source>
</reference>
<organism evidence="1 2">
    <name type="scientific">Holtiella tumoricola</name>
    <dbReference type="NCBI Taxonomy" id="3018743"/>
    <lineage>
        <taxon>Bacteria</taxon>
        <taxon>Bacillati</taxon>
        <taxon>Bacillota</taxon>
        <taxon>Clostridia</taxon>
        <taxon>Lachnospirales</taxon>
        <taxon>Cellulosilyticaceae</taxon>
        <taxon>Holtiella</taxon>
    </lineage>
</organism>
<gene>
    <name evidence="1" type="ORF">PBV87_16175</name>
</gene>
<dbReference type="AlphaFoldDB" id="A0AA42DPZ4"/>
<sequence>MRIIIKTEGRRFFIPVPLCLSGVGVRAAMRFAVKEQLSKEQKKSILQCCKVIKKSLKGYKGLHLVDVQSADGDEVKIIV</sequence>
<keyword evidence="2" id="KW-1185">Reference proteome</keyword>
<proteinExistence type="predicted"/>